<dbReference type="Proteomes" id="UP000790347">
    <property type="component" value="Unassembled WGS sequence"/>
</dbReference>
<comment type="function">
    <text evidence="10">Component of an histone acetyltransferase complex.</text>
</comment>
<feature type="site" description="Histone H3K4me3 binding" evidence="7">
    <location>
        <position position="303"/>
    </location>
</feature>
<reference evidence="13" key="2">
    <citation type="submission" date="2020-06" db="EMBL/GenBank/DDBJ databases">
        <authorList>
            <person name="Ji K."/>
            <person name="Li J."/>
        </authorList>
    </citation>
    <scope>NUCLEOTIDE SEQUENCE</scope>
    <source>
        <strain evidence="13">JKM2019</strain>
        <tissue evidence="13">Whole body</tissue>
    </source>
</reference>
<accession>A0A922LB07</accession>
<feature type="compositionally biased region" description="Low complexity" evidence="11">
    <location>
        <begin position="127"/>
        <end position="144"/>
    </location>
</feature>
<dbReference type="InterPro" id="IPR001965">
    <property type="entry name" value="Znf_PHD"/>
</dbReference>
<keyword evidence="10" id="KW-0156">Chromatin regulator</keyword>
<dbReference type="InterPro" id="IPR024610">
    <property type="entry name" value="ING_N_histone-binding"/>
</dbReference>
<dbReference type="GO" id="GO:0045893">
    <property type="term" value="P:positive regulation of DNA-templated transcription"/>
    <property type="evidence" value="ECO:0007669"/>
    <property type="project" value="TreeGrafter"/>
</dbReference>
<feature type="binding site" evidence="8">
    <location>
        <position position="299"/>
    </location>
    <ligand>
        <name>Zn(2+)</name>
        <dbReference type="ChEBI" id="CHEBI:29105"/>
        <label>2</label>
    </ligand>
</feature>
<evidence type="ECO:0000256" key="6">
    <source>
        <dbReference type="ARBA" id="ARBA00023242"/>
    </source>
</evidence>
<feature type="compositionally biased region" description="Basic residues" evidence="11">
    <location>
        <begin position="180"/>
        <end position="191"/>
    </location>
</feature>
<dbReference type="GO" id="GO:0005634">
    <property type="term" value="C:nucleus"/>
    <property type="evidence" value="ECO:0007669"/>
    <property type="project" value="UniProtKB-SubCell"/>
</dbReference>
<dbReference type="InterPro" id="IPR028651">
    <property type="entry name" value="ING_fam"/>
</dbReference>
<evidence type="ECO:0000313" key="13">
    <source>
        <dbReference type="EMBL" id="KAH7641951.1"/>
    </source>
</evidence>
<keyword evidence="3 8" id="KW-0479">Metal-binding</keyword>
<comment type="domain">
    <text evidence="10">The PHD-type zinc finger mediates the binding to H3K4me3.</text>
</comment>
<feature type="binding site" evidence="8">
    <location>
        <position position="308"/>
    </location>
    <ligand>
        <name>Zn(2+)</name>
        <dbReference type="ChEBI" id="CHEBI:29105"/>
        <label>1</label>
    </ligand>
</feature>
<reference evidence="14" key="4">
    <citation type="journal article" date="2022" name="Res Sq">
        <title>Comparative Genomics Reveals Insights into the Divergent Evolution of Astigmatic Mites and Household Pest Adaptations.</title>
        <authorList>
            <person name="Xiong Q."/>
            <person name="Wan A.T.-Y."/>
            <person name="Liu X.-Y."/>
            <person name="Fung C.S.-H."/>
            <person name="Xiao X."/>
            <person name="Malainual N."/>
            <person name="Hou J."/>
            <person name="Wang L."/>
            <person name="Wang M."/>
            <person name="Yang K."/>
            <person name="Cui Y."/>
            <person name="Leung E."/>
            <person name="Nong W."/>
            <person name="Shin S.-K."/>
            <person name="Au S."/>
            <person name="Jeong K.Y."/>
            <person name="Chew F.T."/>
            <person name="Hui J."/>
            <person name="Leung T.F."/>
            <person name="Tungtrongchitr A."/>
            <person name="Zhong N."/>
            <person name="Liu Z."/>
            <person name="Tsui S."/>
        </authorList>
    </citation>
    <scope>NUCLEOTIDE SEQUENCE</scope>
    <source>
        <strain evidence="14">Derf</strain>
        <tissue evidence="14">Whole organism</tissue>
    </source>
</reference>
<feature type="binding site" evidence="8">
    <location>
        <position position="321"/>
    </location>
    <ligand>
        <name>Zn(2+)</name>
        <dbReference type="ChEBI" id="CHEBI:29105"/>
        <label>2</label>
    </ligand>
</feature>
<protein>
    <recommendedName>
        <fullName evidence="10">Inhibitor of growth protein</fullName>
    </recommendedName>
</protein>
<organism evidence="14 15">
    <name type="scientific">Dermatophagoides farinae</name>
    <name type="common">American house dust mite</name>
    <dbReference type="NCBI Taxonomy" id="6954"/>
    <lineage>
        <taxon>Eukaryota</taxon>
        <taxon>Metazoa</taxon>
        <taxon>Ecdysozoa</taxon>
        <taxon>Arthropoda</taxon>
        <taxon>Chelicerata</taxon>
        <taxon>Arachnida</taxon>
        <taxon>Acari</taxon>
        <taxon>Acariformes</taxon>
        <taxon>Sarcoptiformes</taxon>
        <taxon>Astigmata</taxon>
        <taxon>Psoroptidia</taxon>
        <taxon>Analgoidea</taxon>
        <taxon>Pyroglyphidae</taxon>
        <taxon>Dermatophagoidinae</taxon>
        <taxon>Dermatophagoides</taxon>
    </lineage>
</organism>
<feature type="site" description="Histone H3K4me3 binding" evidence="7">
    <location>
        <position position="291"/>
    </location>
</feature>
<evidence type="ECO:0000256" key="2">
    <source>
        <dbReference type="ARBA" id="ARBA00010210"/>
    </source>
</evidence>
<evidence type="ECO:0000256" key="1">
    <source>
        <dbReference type="ARBA" id="ARBA00004123"/>
    </source>
</evidence>
<evidence type="ECO:0000256" key="8">
    <source>
        <dbReference type="PIRSR" id="PIRSR628651-51"/>
    </source>
</evidence>
<evidence type="ECO:0000256" key="11">
    <source>
        <dbReference type="SAM" id="MobiDB-lite"/>
    </source>
</evidence>
<feature type="binding site" evidence="8">
    <location>
        <position position="281"/>
    </location>
    <ligand>
        <name>Zn(2+)</name>
        <dbReference type="ChEBI" id="CHEBI:29105"/>
        <label>1</label>
    </ligand>
</feature>
<comment type="caution">
    <text evidence="14">The sequence shown here is derived from an EMBL/GenBank/DDBJ whole genome shotgun (WGS) entry which is preliminary data.</text>
</comment>
<feature type="compositionally biased region" description="Polar residues" evidence="11">
    <location>
        <begin position="204"/>
        <end position="221"/>
    </location>
</feature>
<dbReference type="InterPro" id="IPR011011">
    <property type="entry name" value="Znf_FYVE_PHD"/>
</dbReference>
<feature type="binding site" evidence="8">
    <location>
        <position position="294"/>
    </location>
    <ligand>
        <name>Zn(2+)</name>
        <dbReference type="ChEBI" id="CHEBI:29105"/>
        <label>2</label>
    </ligand>
</feature>
<dbReference type="PROSITE" id="PS01359">
    <property type="entry name" value="ZF_PHD_1"/>
    <property type="match status" value="1"/>
</dbReference>
<dbReference type="OrthoDB" id="5411773at2759"/>
<dbReference type="PANTHER" id="PTHR10333">
    <property type="entry name" value="INHIBITOR OF GROWTH PROTEIN"/>
    <property type="match status" value="1"/>
</dbReference>
<dbReference type="Pfam" id="PF12998">
    <property type="entry name" value="ING"/>
    <property type="match status" value="1"/>
</dbReference>
<name>A0A922LB07_DERFA</name>
<sequence length="334" mass="37568">MANAELTAESAVFMYLQNYVDLTENFPNDMARLISEIHMIDVERTKCTKLMEYYKDKYLQKQNEWSNEEKIKILNKIENVLLVLEKKSDTKLDVVRSMLEQIDLKSRQLDASYRLANTLSNQSNQANGSTGSSYSNSNSKNSNYQASRHHENQSNGRNSPAFHSKEKDHHNHQSSNGTNKRMRRGSSKHNSHNNDYGSGDDRSSTPVASNQDRGTNHQSGQKRGGNTKRGIKTGGNNKAEKRGKSSSAAAAAAATSSGASYHNDDSQLNDDAYDPNEPTYCLCEQVSYGEMICCDNAQCPIEWFHFVCVNLTTKPKGKWYCPQCRGERSNIPRK</sequence>
<dbReference type="InterPro" id="IPR019787">
    <property type="entry name" value="Znf_PHD-finger"/>
</dbReference>
<dbReference type="SUPFAM" id="SSF57903">
    <property type="entry name" value="FYVE/PHD zinc finger"/>
    <property type="match status" value="1"/>
</dbReference>
<feature type="region of interest" description="Disordered" evidence="11">
    <location>
        <begin position="120"/>
        <end position="251"/>
    </location>
</feature>
<feature type="binding site" evidence="8">
    <location>
        <position position="324"/>
    </location>
    <ligand>
        <name>Zn(2+)</name>
        <dbReference type="ChEBI" id="CHEBI:29105"/>
        <label>2</label>
    </ligand>
</feature>
<feature type="site" description="Histone H3K4me3 binding" evidence="7">
    <location>
        <position position="295"/>
    </location>
</feature>
<reference evidence="14" key="1">
    <citation type="submission" date="2013-05" db="EMBL/GenBank/DDBJ databases">
        <authorList>
            <person name="Yim A.K.Y."/>
            <person name="Chan T.F."/>
            <person name="Ji K.M."/>
            <person name="Liu X.Y."/>
            <person name="Zhou J.W."/>
            <person name="Li R.Q."/>
            <person name="Yang K.Y."/>
            <person name="Li J."/>
            <person name="Li M."/>
            <person name="Law P.T.W."/>
            <person name="Wu Y.L."/>
            <person name="Cai Z.L."/>
            <person name="Qin H."/>
            <person name="Bao Y."/>
            <person name="Leung R.K.K."/>
            <person name="Ng P.K.S."/>
            <person name="Zou J."/>
            <person name="Zhong X.J."/>
            <person name="Ran P.X."/>
            <person name="Zhong N.S."/>
            <person name="Liu Z.G."/>
            <person name="Tsui S.K.W."/>
        </authorList>
    </citation>
    <scope>NUCLEOTIDE SEQUENCE</scope>
    <source>
        <strain evidence="14">Derf</strain>
        <tissue evidence="14">Whole organism</tissue>
    </source>
</reference>
<evidence type="ECO:0000259" key="12">
    <source>
        <dbReference type="PROSITE" id="PS50016"/>
    </source>
</evidence>
<keyword evidence="5 8" id="KW-0862">Zinc</keyword>
<evidence type="ECO:0000313" key="14">
    <source>
        <dbReference type="EMBL" id="KAH9529044.1"/>
    </source>
</evidence>
<dbReference type="InterPro" id="IPR013083">
    <property type="entry name" value="Znf_RING/FYVE/PHD"/>
</dbReference>
<dbReference type="EMBL" id="SDOV01000004">
    <property type="protein sequence ID" value="KAH7641951.1"/>
    <property type="molecule type" value="Genomic_DNA"/>
</dbReference>
<comment type="subunit">
    <text evidence="10">Component of an histone acetyltransferase complex. Interacts with H3K4me3 and to a lesser extent with H3K4me2.</text>
</comment>
<feature type="domain" description="PHD-type" evidence="12">
    <location>
        <begin position="278"/>
        <end position="327"/>
    </location>
</feature>
<dbReference type="GO" id="GO:0006325">
    <property type="term" value="P:chromatin organization"/>
    <property type="evidence" value="ECO:0007669"/>
    <property type="project" value="UniProtKB-KW"/>
</dbReference>
<evidence type="ECO:0000256" key="7">
    <source>
        <dbReference type="PIRSR" id="PIRSR628651-50"/>
    </source>
</evidence>
<dbReference type="PANTHER" id="PTHR10333:SF89">
    <property type="entry name" value="INHIBITOR OF GROWTH PROTEIN"/>
    <property type="match status" value="1"/>
</dbReference>
<dbReference type="PROSITE" id="PS50016">
    <property type="entry name" value="ZF_PHD_2"/>
    <property type="match status" value="1"/>
</dbReference>
<dbReference type="Gene3D" id="3.30.40.10">
    <property type="entry name" value="Zinc/RING finger domain, C3HC4 (zinc finger)"/>
    <property type="match status" value="1"/>
</dbReference>
<evidence type="ECO:0000256" key="5">
    <source>
        <dbReference type="ARBA" id="ARBA00022833"/>
    </source>
</evidence>
<evidence type="ECO:0000256" key="9">
    <source>
        <dbReference type="PROSITE-ProRule" id="PRU00146"/>
    </source>
</evidence>
<keyword evidence="6 10" id="KW-0539">Nucleus</keyword>
<keyword evidence="4 9" id="KW-0863">Zinc-finger</keyword>
<comment type="subcellular location">
    <subcellularLocation>
        <location evidence="1 10">Nucleus</location>
    </subcellularLocation>
</comment>
<evidence type="ECO:0000256" key="3">
    <source>
        <dbReference type="ARBA" id="ARBA00022723"/>
    </source>
</evidence>
<gene>
    <name evidence="14" type="primary">ING1</name>
    <name evidence="14" type="ORF">DERF_002953</name>
    <name evidence="13" type="ORF">HUG17_4996</name>
</gene>
<dbReference type="SMART" id="SM00249">
    <property type="entry name" value="PHD"/>
    <property type="match status" value="1"/>
</dbReference>
<dbReference type="CDD" id="cd15584">
    <property type="entry name" value="PHD_ING1_2"/>
    <property type="match status" value="1"/>
</dbReference>
<dbReference type="Gene3D" id="6.10.140.1740">
    <property type="match status" value="1"/>
</dbReference>
<evidence type="ECO:0000313" key="15">
    <source>
        <dbReference type="Proteomes" id="UP000790347"/>
    </source>
</evidence>
<evidence type="ECO:0000256" key="4">
    <source>
        <dbReference type="ARBA" id="ARBA00022771"/>
    </source>
</evidence>
<keyword evidence="15" id="KW-1185">Reference proteome</keyword>
<evidence type="ECO:0000256" key="10">
    <source>
        <dbReference type="RuleBase" id="RU361213"/>
    </source>
</evidence>
<feature type="site" description="Histone H3K4me3 binding" evidence="7">
    <location>
        <position position="280"/>
    </location>
</feature>
<dbReference type="InterPro" id="IPR028643">
    <property type="entry name" value="ING1_PHD_Znf"/>
</dbReference>
<dbReference type="GO" id="GO:0008270">
    <property type="term" value="F:zinc ion binding"/>
    <property type="evidence" value="ECO:0007669"/>
    <property type="project" value="UniProtKB-KW"/>
</dbReference>
<reference evidence="13" key="3">
    <citation type="journal article" date="2021" name="World Allergy Organ. J.">
        <title>Chromosome-level assembly of Dermatophagoides farinae genome and transcriptome reveals two novel allergens Der f 37 and Der f 39.</title>
        <authorList>
            <person name="Chen J."/>
            <person name="Cai Z."/>
            <person name="Fan D."/>
            <person name="Hu J."/>
            <person name="Hou Y."/>
            <person name="He Y."/>
            <person name="Zhang Z."/>
            <person name="Zhao Z."/>
            <person name="Gao P."/>
            <person name="Hu W."/>
            <person name="Sun J."/>
            <person name="Li J."/>
            <person name="Ji K."/>
        </authorList>
    </citation>
    <scope>NUCLEOTIDE SEQUENCE</scope>
    <source>
        <strain evidence="13">JKM2019</strain>
    </source>
</reference>
<dbReference type="Proteomes" id="UP000828236">
    <property type="component" value="Unassembled WGS sequence"/>
</dbReference>
<dbReference type="AlphaFoldDB" id="A0A922LB07"/>
<proteinExistence type="inferred from homology"/>
<dbReference type="EMBL" id="ASGP02000001">
    <property type="protein sequence ID" value="KAH9529044.1"/>
    <property type="molecule type" value="Genomic_DNA"/>
</dbReference>
<dbReference type="SMART" id="SM01408">
    <property type="entry name" value="ING"/>
    <property type="match status" value="1"/>
</dbReference>
<feature type="binding site" evidence="8">
    <location>
        <position position="283"/>
    </location>
    <ligand>
        <name>Zn(2+)</name>
        <dbReference type="ChEBI" id="CHEBI:29105"/>
        <label>1</label>
    </ligand>
</feature>
<dbReference type="FunFam" id="3.30.40.10:FF:000021">
    <property type="entry name" value="Inhibitor of growth 2b"/>
    <property type="match status" value="1"/>
</dbReference>
<comment type="similarity">
    <text evidence="2 10">Belongs to the ING family.</text>
</comment>
<feature type="binding site" evidence="8">
    <location>
        <position position="305"/>
    </location>
    <ligand>
        <name>Zn(2+)</name>
        <dbReference type="ChEBI" id="CHEBI:29105"/>
        <label>1</label>
    </ligand>
</feature>
<dbReference type="InterPro" id="IPR019786">
    <property type="entry name" value="Zinc_finger_PHD-type_CS"/>
</dbReference>